<evidence type="ECO:0000313" key="2">
    <source>
        <dbReference type="Proteomes" id="UP000184330"/>
    </source>
</evidence>
<dbReference type="EMBL" id="FJOG01000015">
    <property type="protein sequence ID" value="CZR60272.1"/>
    <property type="molecule type" value="Genomic_DNA"/>
</dbReference>
<evidence type="ECO:0000313" key="1">
    <source>
        <dbReference type="EMBL" id="CZR60272.1"/>
    </source>
</evidence>
<protein>
    <submittedName>
        <fullName evidence="1">Uncharacterized protein</fullName>
    </submittedName>
</protein>
<dbReference type="OrthoDB" id="3579944at2759"/>
<name>A0A1L7X5H7_9HELO</name>
<accession>A0A1L7X5H7</accession>
<proteinExistence type="predicted"/>
<keyword evidence="2" id="KW-1185">Reference proteome</keyword>
<dbReference type="AlphaFoldDB" id="A0A1L7X5H7"/>
<sequence>MVRSEFRLAPLHRFSGYNQLAQFTKRLFNTQAPSASSLPHVAEPHEAALPDPTPSTPVRQIGKAFQSPLSDDQTATPQTALFTSIANGGALSPLTEDNRTAFPQGKAERIPPPLSSMGQQQTSLCNTASTQAQQVDREQSLLTQDSPAILPYSPAEETPALANMVAKAVHTVYEMSRRHEVPIEVYSRILTTIRPSLGGRGLWA</sequence>
<reference evidence="1 2" key="1">
    <citation type="submission" date="2016-03" db="EMBL/GenBank/DDBJ databases">
        <authorList>
            <person name="Ploux O."/>
        </authorList>
    </citation>
    <scope>NUCLEOTIDE SEQUENCE [LARGE SCALE GENOMIC DNA]</scope>
    <source>
        <strain evidence="1 2">UAMH 11012</strain>
    </source>
</reference>
<gene>
    <name evidence="1" type="ORF">PAC_10168</name>
</gene>
<dbReference type="Proteomes" id="UP000184330">
    <property type="component" value="Unassembled WGS sequence"/>
</dbReference>
<organism evidence="1 2">
    <name type="scientific">Phialocephala subalpina</name>
    <dbReference type="NCBI Taxonomy" id="576137"/>
    <lineage>
        <taxon>Eukaryota</taxon>
        <taxon>Fungi</taxon>
        <taxon>Dikarya</taxon>
        <taxon>Ascomycota</taxon>
        <taxon>Pezizomycotina</taxon>
        <taxon>Leotiomycetes</taxon>
        <taxon>Helotiales</taxon>
        <taxon>Mollisiaceae</taxon>
        <taxon>Phialocephala</taxon>
        <taxon>Phialocephala fortinii species complex</taxon>
    </lineage>
</organism>